<dbReference type="Proteomes" id="UP000323502">
    <property type="component" value="Unassembled WGS sequence"/>
</dbReference>
<evidence type="ECO:0000259" key="5">
    <source>
        <dbReference type="PROSITE" id="PS50975"/>
    </source>
</evidence>
<dbReference type="Pfam" id="PF15632">
    <property type="entry name" value="ATPgrasp_Ter"/>
    <property type="match status" value="1"/>
</dbReference>
<keyword evidence="8" id="KW-1185">Reference proteome</keyword>
<dbReference type="Gene3D" id="3.30.470.20">
    <property type="entry name" value="ATP-grasp fold, B domain"/>
    <property type="match status" value="1"/>
</dbReference>
<dbReference type="RefSeq" id="WP_149681750.1">
    <property type="nucleotide sequence ID" value="NZ_FNBI01000002.1"/>
</dbReference>
<dbReference type="EMBL" id="FNBI01000002">
    <property type="protein sequence ID" value="SDF15589.1"/>
    <property type="molecule type" value="Genomic_DNA"/>
</dbReference>
<dbReference type="InterPro" id="IPR005479">
    <property type="entry name" value="CPAse_ATP-bd"/>
</dbReference>
<dbReference type="EMBL" id="WSUT01000005">
    <property type="protein sequence ID" value="MWC44143.1"/>
    <property type="molecule type" value="Genomic_DNA"/>
</dbReference>
<dbReference type="InterPro" id="IPR052032">
    <property type="entry name" value="ATP-dep_AA_Ligase"/>
</dbReference>
<gene>
    <name evidence="6" type="ORF">GQR91_10845</name>
    <name evidence="7" type="ORF">SAMN05216557_102364</name>
</gene>
<evidence type="ECO:0000256" key="2">
    <source>
        <dbReference type="ARBA" id="ARBA00022741"/>
    </source>
</evidence>
<proteinExistence type="predicted"/>
<evidence type="ECO:0000256" key="4">
    <source>
        <dbReference type="PROSITE-ProRule" id="PRU00409"/>
    </source>
</evidence>
<evidence type="ECO:0000256" key="3">
    <source>
        <dbReference type="ARBA" id="ARBA00022840"/>
    </source>
</evidence>
<reference evidence="6 9" key="2">
    <citation type="submission" date="2019-12" db="EMBL/GenBank/DDBJ databases">
        <authorList>
            <person name="Zheng J."/>
        </authorList>
    </citation>
    <scope>NUCLEOTIDE SEQUENCE [LARGE SCALE GENOMIC DNA]</scope>
    <source>
        <strain evidence="6 9">DSM 27347</strain>
    </source>
</reference>
<dbReference type="InterPro" id="IPR011761">
    <property type="entry name" value="ATP-grasp"/>
</dbReference>
<feature type="domain" description="ATP-grasp" evidence="5">
    <location>
        <begin position="115"/>
        <end position="308"/>
    </location>
</feature>
<dbReference type="AlphaFoldDB" id="A0A1G7ITF0"/>
<sequence length="346" mass="36945">MKTIWFDRGHSVRNALALIRAGANGRVRLIASHPYADAAALAAADLALIEPITADGYRDWCLDMCRVHGVDLFVPGMRRDLIAGDAAAFAALGTRLALPAAPDMLDLLDDKWAFMDAVAAAGLPVPQAWLARGGDDVRRAVAALRGQGLGACVKPRRGVFGAGFWRLEDERPLIATLMDVDARTIGVEAFAQALDDGQAPDLLILEYLPGHETSVDMLADGGRVVSAVARRKERVGQWVESEGEAIDLAAATVQLFGLSGLINVQMIEDAAGQLRLIEVNTRMSGGCLNTVFAGVNLPWWHVALELGLAHADMVPRPRGRALVAAVPDAIRLDAPAPPFSAMIRDE</sequence>
<dbReference type="PANTHER" id="PTHR43585:SF2">
    <property type="entry name" value="ATP-GRASP ENZYME FSQD"/>
    <property type="match status" value="1"/>
</dbReference>
<evidence type="ECO:0000313" key="7">
    <source>
        <dbReference type="EMBL" id="SDF15589.1"/>
    </source>
</evidence>
<dbReference type="PANTHER" id="PTHR43585">
    <property type="entry name" value="FUMIPYRROLE BIOSYNTHESIS PROTEIN C"/>
    <property type="match status" value="1"/>
</dbReference>
<dbReference type="Gene3D" id="3.30.1490.20">
    <property type="entry name" value="ATP-grasp fold, A domain"/>
    <property type="match status" value="1"/>
</dbReference>
<dbReference type="Gene3D" id="3.40.50.20">
    <property type="match status" value="1"/>
</dbReference>
<name>A0A1G7ITF0_9SPHN</name>
<dbReference type="PIRSF" id="PIRSF029120">
    <property type="entry name" value="UCP029120"/>
    <property type="match status" value="1"/>
</dbReference>
<dbReference type="PROSITE" id="PS00867">
    <property type="entry name" value="CPSASE_2"/>
    <property type="match status" value="1"/>
</dbReference>
<dbReference type="InterPro" id="IPR011226">
    <property type="entry name" value="ATP-grasp_fam"/>
</dbReference>
<evidence type="ECO:0000313" key="9">
    <source>
        <dbReference type="Proteomes" id="UP000436801"/>
    </source>
</evidence>
<dbReference type="Proteomes" id="UP000436801">
    <property type="component" value="Unassembled WGS sequence"/>
</dbReference>
<dbReference type="GO" id="GO:0046872">
    <property type="term" value="F:metal ion binding"/>
    <property type="evidence" value="ECO:0007669"/>
    <property type="project" value="InterPro"/>
</dbReference>
<protein>
    <submittedName>
        <fullName evidence="6">ATP-grasp domain-containing protein</fullName>
    </submittedName>
    <submittedName>
        <fullName evidence="7">Biotin carboxylase</fullName>
    </submittedName>
</protein>
<dbReference type="PROSITE" id="PS50975">
    <property type="entry name" value="ATP_GRASP"/>
    <property type="match status" value="1"/>
</dbReference>
<evidence type="ECO:0000256" key="1">
    <source>
        <dbReference type="ARBA" id="ARBA00022598"/>
    </source>
</evidence>
<keyword evidence="1" id="KW-0436">Ligase</keyword>
<dbReference type="OrthoDB" id="9803907at2"/>
<dbReference type="GO" id="GO:0005524">
    <property type="term" value="F:ATP binding"/>
    <property type="evidence" value="ECO:0007669"/>
    <property type="project" value="UniProtKB-UniRule"/>
</dbReference>
<keyword evidence="2 4" id="KW-0547">Nucleotide-binding</keyword>
<dbReference type="GO" id="GO:0016874">
    <property type="term" value="F:ligase activity"/>
    <property type="evidence" value="ECO:0007669"/>
    <property type="project" value="UniProtKB-KW"/>
</dbReference>
<organism evidence="7 8">
    <name type="scientific">Sphingomonas carotinifaciens</name>
    <dbReference type="NCBI Taxonomy" id="1166323"/>
    <lineage>
        <taxon>Bacteria</taxon>
        <taxon>Pseudomonadati</taxon>
        <taxon>Pseudomonadota</taxon>
        <taxon>Alphaproteobacteria</taxon>
        <taxon>Sphingomonadales</taxon>
        <taxon>Sphingomonadaceae</taxon>
        <taxon>Sphingomonas</taxon>
    </lineage>
</organism>
<keyword evidence="3 4" id="KW-0067">ATP-binding</keyword>
<accession>A0A1G7ITF0</accession>
<dbReference type="InterPro" id="IPR013815">
    <property type="entry name" value="ATP_grasp_subdomain_1"/>
</dbReference>
<dbReference type="SUPFAM" id="SSF56059">
    <property type="entry name" value="Glutathione synthetase ATP-binding domain-like"/>
    <property type="match status" value="1"/>
</dbReference>
<evidence type="ECO:0000313" key="6">
    <source>
        <dbReference type="EMBL" id="MWC44143.1"/>
    </source>
</evidence>
<reference evidence="7 8" key="1">
    <citation type="submission" date="2016-10" db="EMBL/GenBank/DDBJ databases">
        <authorList>
            <person name="Varghese N."/>
            <person name="Submissions S."/>
        </authorList>
    </citation>
    <scope>NUCLEOTIDE SEQUENCE [LARGE SCALE GENOMIC DNA]</scope>
    <source>
        <strain evidence="7 8">S7-754</strain>
    </source>
</reference>
<evidence type="ECO:0000313" key="8">
    <source>
        <dbReference type="Proteomes" id="UP000323502"/>
    </source>
</evidence>